<comment type="caution">
    <text evidence="12">The sequence shown here is derived from an EMBL/GenBank/DDBJ whole genome shotgun (WGS) entry which is preliminary data.</text>
</comment>
<keyword evidence="6" id="KW-0805">Transcription regulation</keyword>
<protein>
    <recommendedName>
        <fullName evidence="11">C2H2-type domain-containing protein</fullName>
    </recommendedName>
</protein>
<keyword evidence="13" id="KW-1185">Reference proteome</keyword>
<evidence type="ECO:0000256" key="8">
    <source>
        <dbReference type="ARBA" id="ARBA00023242"/>
    </source>
</evidence>
<dbReference type="Pfam" id="PF13912">
    <property type="entry name" value="zf-C2H2_6"/>
    <property type="match status" value="2"/>
</dbReference>
<keyword evidence="8" id="KW-0539">Nucleus</keyword>
<evidence type="ECO:0000256" key="4">
    <source>
        <dbReference type="ARBA" id="ARBA00022771"/>
    </source>
</evidence>
<evidence type="ECO:0000259" key="11">
    <source>
        <dbReference type="PROSITE" id="PS50157"/>
    </source>
</evidence>
<organism evidence="12 13">
    <name type="scientific">Malus baccata</name>
    <name type="common">Siberian crab apple</name>
    <name type="synonym">Pyrus baccata</name>
    <dbReference type="NCBI Taxonomy" id="106549"/>
    <lineage>
        <taxon>Eukaryota</taxon>
        <taxon>Viridiplantae</taxon>
        <taxon>Streptophyta</taxon>
        <taxon>Embryophyta</taxon>
        <taxon>Tracheophyta</taxon>
        <taxon>Spermatophyta</taxon>
        <taxon>Magnoliopsida</taxon>
        <taxon>eudicotyledons</taxon>
        <taxon>Gunneridae</taxon>
        <taxon>Pentapetalae</taxon>
        <taxon>rosids</taxon>
        <taxon>fabids</taxon>
        <taxon>Rosales</taxon>
        <taxon>Rosaceae</taxon>
        <taxon>Amygdaloideae</taxon>
        <taxon>Maleae</taxon>
        <taxon>Malus</taxon>
    </lineage>
</organism>
<dbReference type="PANTHER" id="PTHR26374:SF425">
    <property type="entry name" value="C2H2-TYPE ZINC FINGER PROTEIN"/>
    <property type="match status" value="1"/>
</dbReference>
<keyword evidence="7" id="KW-0804">Transcription</keyword>
<dbReference type="GO" id="GO:0008270">
    <property type="term" value="F:zinc ion binding"/>
    <property type="evidence" value="ECO:0007669"/>
    <property type="project" value="UniProtKB-KW"/>
</dbReference>
<keyword evidence="5" id="KW-0862">Zinc</keyword>
<evidence type="ECO:0000256" key="6">
    <source>
        <dbReference type="ARBA" id="ARBA00023015"/>
    </source>
</evidence>
<reference evidence="12 13" key="1">
    <citation type="journal article" date="2019" name="G3 (Bethesda)">
        <title>Sequencing of a Wild Apple (Malus baccata) Genome Unravels the Differences Between Cultivated and Wild Apple Species Regarding Disease Resistance and Cold Tolerance.</title>
        <authorList>
            <person name="Chen X."/>
        </authorList>
    </citation>
    <scope>NUCLEOTIDE SEQUENCE [LARGE SCALE GENOMIC DNA]</scope>
    <source>
        <strain evidence="13">cv. Shandingzi</strain>
        <tissue evidence="12">Leaves</tissue>
    </source>
</reference>
<evidence type="ECO:0000313" key="13">
    <source>
        <dbReference type="Proteomes" id="UP000315295"/>
    </source>
</evidence>
<comment type="subcellular location">
    <subcellularLocation>
        <location evidence="1">Nucleus</location>
    </subcellularLocation>
</comment>
<evidence type="ECO:0000256" key="9">
    <source>
        <dbReference type="PROSITE-ProRule" id="PRU00042"/>
    </source>
</evidence>
<dbReference type="PANTHER" id="PTHR26374">
    <property type="entry name" value="ZINC FINGER PROTEIN ZAT5"/>
    <property type="match status" value="1"/>
</dbReference>
<accession>A0A540N0D5</accession>
<keyword evidence="3" id="KW-0677">Repeat</keyword>
<dbReference type="SUPFAM" id="SSF57667">
    <property type="entry name" value="beta-beta-alpha zinc fingers"/>
    <property type="match status" value="1"/>
</dbReference>
<keyword evidence="4 9" id="KW-0863">Zinc-finger</keyword>
<evidence type="ECO:0000256" key="3">
    <source>
        <dbReference type="ARBA" id="ARBA00022737"/>
    </source>
</evidence>
<dbReference type="Proteomes" id="UP000315295">
    <property type="component" value="Unassembled WGS sequence"/>
</dbReference>
<feature type="region of interest" description="Disordered" evidence="10">
    <location>
        <begin position="140"/>
        <end position="170"/>
    </location>
</feature>
<dbReference type="EMBL" id="VIEB01000147">
    <property type="protein sequence ID" value="TQE04020.1"/>
    <property type="molecule type" value="Genomic_DNA"/>
</dbReference>
<evidence type="ECO:0000256" key="5">
    <source>
        <dbReference type="ARBA" id="ARBA00022833"/>
    </source>
</evidence>
<dbReference type="AlphaFoldDB" id="A0A540N0D5"/>
<evidence type="ECO:0000256" key="10">
    <source>
        <dbReference type="SAM" id="MobiDB-lite"/>
    </source>
</evidence>
<evidence type="ECO:0000256" key="1">
    <source>
        <dbReference type="ARBA" id="ARBA00004123"/>
    </source>
</evidence>
<name>A0A540N0D5_MALBA</name>
<dbReference type="STRING" id="106549.A0A540N0D5"/>
<dbReference type="PROSITE" id="PS00028">
    <property type="entry name" value="ZINC_FINGER_C2H2_1"/>
    <property type="match status" value="2"/>
</dbReference>
<feature type="domain" description="C2H2-type" evidence="11">
    <location>
        <begin position="211"/>
        <end position="238"/>
    </location>
</feature>
<evidence type="ECO:0000313" key="12">
    <source>
        <dbReference type="EMBL" id="TQE04020.1"/>
    </source>
</evidence>
<dbReference type="GO" id="GO:0005634">
    <property type="term" value="C:nucleus"/>
    <property type="evidence" value="ECO:0007669"/>
    <property type="project" value="UniProtKB-SubCell"/>
</dbReference>
<dbReference type="Gene3D" id="3.30.160.60">
    <property type="entry name" value="Classic Zinc Finger"/>
    <property type="match status" value="1"/>
</dbReference>
<dbReference type="InterPro" id="IPR036236">
    <property type="entry name" value="Znf_C2H2_sf"/>
</dbReference>
<dbReference type="PROSITE" id="PS50157">
    <property type="entry name" value="ZINC_FINGER_C2H2_2"/>
    <property type="match status" value="2"/>
</dbReference>
<sequence length="322" mass="35229">MEGQEELVVTNDQASQMIMIKGKRTKRQRPQSPNGLVTAAVTSSSSSACGAGTIGGGDHDYNYYGNSFTSPTTSGEIYESTEEEEDMANCLILLAQGDHVNPKQTIEERLAQNTNMGKAGFFVYECKTCNRTFPSFQALGGHRASHKKPKSMSSTEEMTKKSPPAAAPPTHHFITATTFEEFEDQSKQLIKYKSSPPPAIPIQVGNKPKIHECSICRSEFTSGQALGGHMRRHRTASAATNSNTISGSATATHVAVNNSSNNMIGTSTKLQRNVLPLDLNLPAPEDHDHHHHHHHRESKFQFVPTQQTTLVFNAPALVDCHY</sequence>
<keyword evidence="2" id="KW-0479">Metal-binding</keyword>
<feature type="domain" description="C2H2-type" evidence="11">
    <location>
        <begin position="124"/>
        <end position="151"/>
    </location>
</feature>
<proteinExistence type="predicted"/>
<gene>
    <name evidence="12" type="ORF">C1H46_010391</name>
</gene>
<evidence type="ECO:0000256" key="7">
    <source>
        <dbReference type="ARBA" id="ARBA00023163"/>
    </source>
</evidence>
<evidence type="ECO:0000256" key="2">
    <source>
        <dbReference type="ARBA" id="ARBA00022723"/>
    </source>
</evidence>
<feature type="region of interest" description="Disordered" evidence="10">
    <location>
        <begin position="280"/>
        <end position="301"/>
    </location>
</feature>
<dbReference type="InterPro" id="IPR013087">
    <property type="entry name" value="Znf_C2H2_type"/>
</dbReference>
<dbReference type="SMART" id="SM00355">
    <property type="entry name" value="ZnF_C2H2"/>
    <property type="match status" value="2"/>
</dbReference>